<sequence>MALIQHPCLWRASDSLDAPLCKGSPTTMFTIQMFTLLCVLGIVNCSLTWEKKNIGDENYYRTYLPRWIQMMNRLAARGLLSVSSVQQYACNQIMDFQTV</sequence>
<dbReference type="HOGENOM" id="CLU_2322618_0_0_1"/>
<protein>
    <submittedName>
        <fullName evidence="1">Uncharacterized protein</fullName>
    </submittedName>
</protein>
<evidence type="ECO:0000313" key="1">
    <source>
        <dbReference type="EMBL" id="EKC41740.1"/>
    </source>
</evidence>
<name>K1RJE2_MAGGI</name>
<reference evidence="1" key="1">
    <citation type="journal article" date="2012" name="Nature">
        <title>The oyster genome reveals stress adaptation and complexity of shell formation.</title>
        <authorList>
            <person name="Zhang G."/>
            <person name="Fang X."/>
            <person name="Guo X."/>
            <person name="Li L."/>
            <person name="Luo R."/>
            <person name="Xu F."/>
            <person name="Yang P."/>
            <person name="Zhang L."/>
            <person name="Wang X."/>
            <person name="Qi H."/>
            <person name="Xiong Z."/>
            <person name="Que H."/>
            <person name="Xie Y."/>
            <person name="Holland P.W."/>
            <person name="Paps J."/>
            <person name="Zhu Y."/>
            <person name="Wu F."/>
            <person name="Chen Y."/>
            <person name="Wang J."/>
            <person name="Peng C."/>
            <person name="Meng J."/>
            <person name="Yang L."/>
            <person name="Liu J."/>
            <person name="Wen B."/>
            <person name="Zhang N."/>
            <person name="Huang Z."/>
            <person name="Zhu Q."/>
            <person name="Feng Y."/>
            <person name="Mount A."/>
            <person name="Hedgecock D."/>
            <person name="Xu Z."/>
            <person name="Liu Y."/>
            <person name="Domazet-Loso T."/>
            <person name="Du Y."/>
            <person name="Sun X."/>
            <person name="Zhang S."/>
            <person name="Liu B."/>
            <person name="Cheng P."/>
            <person name="Jiang X."/>
            <person name="Li J."/>
            <person name="Fan D."/>
            <person name="Wang W."/>
            <person name="Fu W."/>
            <person name="Wang T."/>
            <person name="Wang B."/>
            <person name="Zhang J."/>
            <person name="Peng Z."/>
            <person name="Li Y."/>
            <person name="Li N."/>
            <person name="Wang J."/>
            <person name="Chen M."/>
            <person name="He Y."/>
            <person name="Tan F."/>
            <person name="Song X."/>
            <person name="Zheng Q."/>
            <person name="Huang R."/>
            <person name="Yang H."/>
            <person name="Du X."/>
            <person name="Chen L."/>
            <person name="Yang M."/>
            <person name="Gaffney P.M."/>
            <person name="Wang S."/>
            <person name="Luo L."/>
            <person name="She Z."/>
            <person name="Ming Y."/>
            <person name="Huang W."/>
            <person name="Zhang S."/>
            <person name="Huang B."/>
            <person name="Zhang Y."/>
            <person name="Qu T."/>
            <person name="Ni P."/>
            <person name="Miao G."/>
            <person name="Wang J."/>
            <person name="Wang Q."/>
            <person name="Steinberg C.E."/>
            <person name="Wang H."/>
            <person name="Li N."/>
            <person name="Qian L."/>
            <person name="Zhang G."/>
            <person name="Li Y."/>
            <person name="Yang H."/>
            <person name="Liu X."/>
            <person name="Wang J."/>
            <person name="Yin Y."/>
            <person name="Wang J."/>
        </authorList>
    </citation>
    <scope>NUCLEOTIDE SEQUENCE [LARGE SCALE GENOMIC DNA]</scope>
    <source>
        <strain evidence="1">05x7-T-G4-1.051#20</strain>
    </source>
</reference>
<gene>
    <name evidence="1" type="ORF">CGI_10028488</name>
</gene>
<dbReference type="EMBL" id="JH816866">
    <property type="protein sequence ID" value="EKC41740.1"/>
    <property type="molecule type" value="Genomic_DNA"/>
</dbReference>
<proteinExistence type="predicted"/>
<accession>K1RJE2</accession>
<organism evidence="1">
    <name type="scientific">Magallana gigas</name>
    <name type="common">Pacific oyster</name>
    <name type="synonym">Crassostrea gigas</name>
    <dbReference type="NCBI Taxonomy" id="29159"/>
    <lineage>
        <taxon>Eukaryota</taxon>
        <taxon>Metazoa</taxon>
        <taxon>Spiralia</taxon>
        <taxon>Lophotrochozoa</taxon>
        <taxon>Mollusca</taxon>
        <taxon>Bivalvia</taxon>
        <taxon>Autobranchia</taxon>
        <taxon>Pteriomorphia</taxon>
        <taxon>Ostreida</taxon>
        <taxon>Ostreoidea</taxon>
        <taxon>Ostreidae</taxon>
        <taxon>Magallana</taxon>
    </lineage>
</organism>
<dbReference type="InParanoid" id="K1RJE2"/>
<dbReference type="AlphaFoldDB" id="K1RJE2"/>